<evidence type="ECO:0000256" key="3">
    <source>
        <dbReference type="ARBA" id="ARBA00023125"/>
    </source>
</evidence>
<organism evidence="6 7">
    <name type="scientific">Goodfellowiella coeruleoviolacea</name>
    <dbReference type="NCBI Taxonomy" id="334858"/>
    <lineage>
        <taxon>Bacteria</taxon>
        <taxon>Bacillati</taxon>
        <taxon>Actinomycetota</taxon>
        <taxon>Actinomycetes</taxon>
        <taxon>Pseudonocardiales</taxon>
        <taxon>Pseudonocardiaceae</taxon>
        <taxon>Goodfellowiella</taxon>
    </lineage>
</organism>
<dbReference type="InterPro" id="IPR036388">
    <property type="entry name" value="WH-like_DNA-bd_sf"/>
</dbReference>
<evidence type="ECO:0000256" key="1">
    <source>
        <dbReference type="ARBA" id="ARBA00009437"/>
    </source>
</evidence>
<keyword evidence="2" id="KW-0805">Transcription regulation</keyword>
<dbReference type="InterPro" id="IPR036390">
    <property type="entry name" value="WH_DNA-bd_sf"/>
</dbReference>
<reference evidence="6" key="1">
    <citation type="submission" date="2022-06" db="EMBL/GenBank/DDBJ databases">
        <title>Genomic Encyclopedia of Archaeal and Bacterial Type Strains, Phase II (KMG-II): from individual species to whole genera.</title>
        <authorList>
            <person name="Goeker M."/>
        </authorList>
    </citation>
    <scope>NUCLEOTIDE SEQUENCE</scope>
    <source>
        <strain evidence="6">DSM 43935</strain>
    </source>
</reference>
<feature type="domain" description="HTH lysR-type" evidence="5">
    <location>
        <begin position="2"/>
        <end position="59"/>
    </location>
</feature>
<dbReference type="PROSITE" id="PS50931">
    <property type="entry name" value="HTH_LYSR"/>
    <property type="match status" value="1"/>
</dbReference>
<name>A0AAE3GAL4_9PSEU</name>
<keyword evidence="7" id="KW-1185">Reference proteome</keyword>
<dbReference type="Proteomes" id="UP001206128">
    <property type="component" value="Unassembled WGS sequence"/>
</dbReference>
<dbReference type="GO" id="GO:0032993">
    <property type="term" value="C:protein-DNA complex"/>
    <property type="evidence" value="ECO:0007669"/>
    <property type="project" value="TreeGrafter"/>
</dbReference>
<dbReference type="InterPro" id="IPR000847">
    <property type="entry name" value="LysR_HTH_N"/>
</dbReference>
<dbReference type="InterPro" id="IPR005119">
    <property type="entry name" value="LysR_subst-bd"/>
</dbReference>
<dbReference type="EMBL" id="JAMTCK010000003">
    <property type="protein sequence ID" value="MCP2164762.1"/>
    <property type="molecule type" value="Genomic_DNA"/>
</dbReference>
<dbReference type="PANTHER" id="PTHR30346">
    <property type="entry name" value="TRANSCRIPTIONAL DUAL REGULATOR HCAR-RELATED"/>
    <property type="match status" value="1"/>
</dbReference>
<protein>
    <submittedName>
        <fullName evidence="6">DNA-binding transcriptional regulator, LysR family</fullName>
    </submittedName>
</protein>
<dbReference type="GO" id="GO:0003700">
    <property type="term" value="F:DNA-binding transcription factor activity"/>
    <property type="evidence" value="ECO:0007669"/>
    <property type="project" value="InterPro"/>
</dbReference>
<dbReference type="SUPFAM" id="SSF46785">
    <property type="entry name" value="Winged helix' DNA-binding domain"/>
    <property type="match status" value="1"/>
</dbReference>
<dbReference type="PANTHER" id="PTHR30346:SF29">
    <property type="entry name" value="LYSR SUBSTRATE-BINDING"/>
    <property type="match status" value="1"/>
</dbReference>
<proteinExistence type="inferred from homology"/>
<evidence type="ECO:0000256" key="2">
    <source>
        <dbReference type="ARBA" id="ARBA00023015"/>
    </source>
</evidence>
<dbReference type="Gene3D" id="1.10.10.10">
    <property type="entry name" value="Winged helix-like DNA-binding domain superfamily/Winged helix DNA-binding domain"/>
    <property type="match status" value="1"/>
</dbReference>
<comment type="similarity">
    <text evidence="1">Belongs to the LysR transcriptional regulatory family.</text>
</comment>
<dbReference type="Pfam" id="PF03466">
    <property type="entry name" value="LysR_substrate"/>
    <property type="match status" value="1"/>
</dbReference>
<evidence type="ECO:0000313" key="6">
    <source>
        <dbReference type="EMBL" id="MCP2164762.1"/>
    </source>
</evidence>
<accession>A0AAE3GAL4</accession>
<dbReference type="Gene3D" id="3.40.190.10">
    <property type="entry name" value="Periplasmic binding protein-like II"/>
    <property type="match status" value="2"/>
</dbReference>
<sequence>MLDVRRLRLLAEFAARGTVAATARALHLPGPAVSQQLAALEREAGTALFEKQGRNLRLTSAGQLLVDHARVVLGDLAAAEAELAALRQGRRGTVRIAAFPSAARVLVPLLWPEPGTAEADDWAPLPHLVEHEPAAAEAALQQHTVDIAVTQSYSLLPRPLPPACERRPLLDEPVFLAVHPAHAANLGLAPGAEADLTWFADAAWLLSGQGTPCRELTHRACGAAGFVPRPVAEASDFAVLAALVARGAGVTLIPRLALPEPTRELSLHPLRTPLLRHIHVLHRAGTGRHPDIQRTLRRLDEVARIVTARYPTSP</sequence>
<evidence type="ECO:0000256" key="4">
    <source>
        <dbReference type="ARBA" id="ARBA00023163"/>
    </source>
</evidence>
<evidence type="ECO:0000313" key="7">
    <source>
        <dbReference type="Proteomes" id="UP001206128"/>
    </source>
</evidence>
<keyword evidence="3 6" id="KW-0238">DNA-binding</keyword>
<keyword evidence="4" id="KW-0804">Transcription</keyword>
<dbReference type="GO" id="GO:0003677">
    <property type="term" value="F:DNA binding"/>
    <property type="evidence" value="ECO:0007669"/>
    <property type="project" value="UniProtKB-KW"/>
</dbReference>
<dbReference type="AlphaFoldDB" id="A0AAE3GAL4"/>
<dbReference type="RefSeq" id="WP_253768827.1">
    <property type="nucleotide sequence ID" value="NZ_JAMTCK010000003.1"/>
</dbReference>
<comment type="caution">
    <text evidence="6">The sequence shown here is derived from an EMBL/GenBank/DDBJ whole genome shotgun (WGS) entry which is preliminary data.</text>
</comment>
<dbReference type="Pfam" id="PF00126">
    <property type="entry name" value="HTH_1"/>
    <property type="match status" value="1"/>
</dbReference>
<gene>
    <name evidence="6" type="ORF">LX83_001602</name>
</gene>
<dbReference type="SUPFAM" id="SSF53850">
    <property type="entry name" value="Periplasmic binding protein-like II"/>
    <property type="match status" value="1"/>
</dbReference>
<evidence type="ECO:0000259" key="5">
    <source>
        <dbReference type="PROSITE" id="PS50931"/>
    </source>
</evidence>